<accession>A5CEN0</accession>
<dbReference type="eggNOG" id="COG0666">
    <property type="taxonomic scope" value="Bacteria"/>
</dbReference>
<dbReference type="EMBL" id="AM494475">
    <property type="protein sequence ID" value="CAM80654.1"/>
    <property type="molecule type" value="Genomic_DNA"/>
</dbReference>
<sequence>MNYLNQFRKRSNEDTILAALQALFQQEVNSEEEVNKCLLQEKVECQSGDEDDILEALPRLFQAESQNEIEADLNTTHWHIDDQRIISSNNTTSIANSSSFINSDGLFAIIDEKISRQLDTVTKQQCQAALEKGIIHRQKKCSGIKILHVKDNKVIELKLISRDLRLIATTLYINPENKILIIFNKLATHSTLQKNIVKSKYITKNSTCPVNCTEVDKFKIEKSFIPPEESAATAQSCSLSEQIHAKVETKCMIDEFTTLDITDTSDLAESHCENNEDREILGSSKDEGFSLSGRSLL</sequence>
<dbReference type="KEGG" id="ots:OTBS_1561"/>
<evidence type="ECO:0000313" key="2">
    <source>
        <dbReference type="Proteomes" id="UP000001565"/>
    </source>
</evidence>
<name>A5CEN0_ORITB</name>
<proteinExistence type="predicted"/>
<dbReference type="Proteomes" id="UP000001565">
    <property type="component" value="Chromosome"/>
</dbReference>
<dbReference type="AlphaFoldDB" id="A5CEN0"/>
<evidence type="ECO:0000313" key="1">
    <source>
        <dbReference type="EMBL" id="CAM80654.1"/>
    </source>
</evidence>
<gene>
    <name evidence="1" type="ordered locus">OTBS_1561</name>
</gene>
<dbReference type="RefSeq" id="WP_011944940.1">
    <property type="nucleotide sequence ID" value="NC_009488.1"/>
</dbReference>
<reference evidence="1 2" key="1">
    <citation type="journal article" date="2007" name="Proc. Natl. Acad. Sci. U.S.A.">
        <title>The Orientia tsutsugamushi genome reveals massive proliferation of conjugative type IV secretion system and host-cell interaction genes.</title>
        <authorList>
            <person name="Cho N.-H."/>
            <person name="Kim H.-R."/>
            <person name="Lee J.-H."/>
            <person name="Kim S.-Y."/>
            <person name="Kim J."/>
            <person name="Cha S."/>
            <person name="Kim S.-Y."/>
            <person name="Darby A.C."/>
            <person name="Fuxelius H.-H."/>
            <person name="Yin J."/>
            <person name="Kim J.H."/>
            <person name="Kim J."/>
            <person name="Lee S.J."/>
            <person name="Koh Y.-S."/>
            <person name="Jang W.-J."/>
            <person name="Park K.-H."/>
            <person name="Andersson S.G.E."/>
            <person name="Choi M.-S."/>
            <person name="Kim I.-S."/>
        </authorList>
    </citation>
    <scope>NUCLEOTIDE SEQUENCE [LARGE SCALE GENOMIC DNA]</scope>
    <source>
        <strain evidence="1 2">Boryong</strain>
    </source>
</reference>
<protein>
    <submittedName>
        <fullName evidence="1">Uncharacterized protein</fullName>
    </submittedName>
</protein>
<dbReference type="HOGENOM" id="CLU_936402_0_0_5"/>
<organism evidence="1 2">
    <name type="scientific">Orientia tsutsugamushi (strain Boryong)</name>
    <name type="common">Rickettsia tsutsugamushi</name>
    <dbReference type="NCBI Taxonomy" id="357244"/>
    <lineage>
        <taxon>Bacteria</taxon>
        <taxon>Pseudomonadati</taxon>
        <taxon>Pseudomonadota</taxon>
        <taxon>Alphaproteobacteria</taxon>
        <taxon>Rickettsiales</taxon>
        <taxon>Rickettsiaceae</taxon>
        <taxon>Rickettsieae</taxon>
        <taxon>Orientia</taxon>
    </lineage>
</organism>